<evidence type="ECO:0000313" key="6">
    <source>
        <dbReference type="EMBL" id="MFF3224757.1"/>
    </source>
</evidence>
<comment type="similarity">
    <text evidence="1">Belongs to the ABC transporter superfamily.</text>
</comment>
<dbReference type="GO" id="GO:0005524">
    <property type="term" value="F:ATP binding"/>
    <property type="evidence" value="ECO:0007669"/>
    <property type="project" value="UniProtKB-KW"/>
</dbReference>
<feature type="domain" description="ABC transporter" evidence="5">
    <location>
        <begin position="3"/>
        <end position="235"/>
    </location>
</feature>
<dbReference type="InterPro" id="IPR003593">
    <property type="entry name" value="AAA+_ATPase"/>
</dbReference>
<protein>
    <submittedName>
        <fullName evidence="6">ATP-binding cassette domain-containing protein</fullName>
    </submittedName>
</protein>
<comment type="caution">
    <text evidence="6">The sequence shown here is derived from an EMBL/GenBank/DDBJ whole genome shotgun (WGS) entry which is preliminary data.</text>
</comment>
<evidence type="ECO:0000256" key="2">
    <source>
        <dbReference type="ARBA" id="ARBA00022448"/>
    </source>
</evidence>
<accession>A0ABW6QU41</accession>
<proteinExistence type="inferred from homology"/>
<dbReference type="Pfam" id="PF00005">
    <property type="entry name" value="ABC_tran"/>
    <property type="match status" value="1"/>
</dbReference>
<dbReference type="PANTHER" id="PTHR43335:SF2">
    <property type="entry name" value="ABC TRANSPORTER, ATP-BINDING PROTEIN"/>
    <property type="match status" value="1"/>
</dbReference>
<organism evidence="6 7">
    <name type="scientific">Nocardia suismassiliense</name>
    <dbReference type="NCBI Taxonomy" id="2077092"/>
    <lineage>
        <taxon>Bacteria</taxon>
        <taxon>Bacillati</taxon>
        <taxon>Actinomycetota</taxon>
        <taxon>Actinomycetes</taxon>
        <taxon>Mycobacteriales</taxon>
        <taxon>Nocardiaceae</taxon>
        <taxon>Nocardia</taxon>
    </lineage>
</organism>
<evidence type="ECO:0000313" key="7">
    <source>
        <dbReference type="Proteomes" id="UP001601948"/>
    </source>
</evidence>
<dbReference type="SMART" id="SM00382">
    <property type="entry name" value="AAA"/>
    <property type="match status" value="1"/>
</dbReference>
<reference evidence="6 7" key="1">
    <citation type="submission" date="2024-10" db="EMBL/GenBank/DDBJ databases">
        <title>The Natural Products Discovery Center: Release of the First 8490 Sequenced Strains for Exploring Actinobacteria Biosynthetic Diversity.</title>
        <authorList>
            <person name="Kalkreuter E."/>
            <person name="Kautsar S.A."/>
            <person name="Yang D."/>
            <person name="Bader C.D."/>
            <person name="Teijaro C.N."/>
            <person name="Fluegel L."/>
            <person name="Davis C.M."/>
            <person name="Simpson J.R."/>
            <person name="Lauterbach L."/>
            <person name="Steele A.D."/>
            <person name="Gui C."/>
            <person name="Meng S."/>
            <person name="Li G."/>
            <person name="Viehrig K."/>
            <person name="Ye F."/>
            <person name="Su P."/>
            <person name="Kiefer A.F."/>
            <person name="Nichols A."/>
            <person name="Cepeda A.J."/>
            <person name="Yan W."/>
            <person name="Fan B."/>
            <person name="Jiang Y."/>
            <person name="Adhikari A."/>
            <person name="Zheng C.-J."/>
            <person name="Schuster L."/>
            <person name="Cowan T.M."/>
            <person name="Smanski M.J."/>
            <person name="Chevrette M.G."/>
            <person name="De Carvalho L.P.S."/>
            <person name="Shen B."/>
        </authorList>
    </citation>
    <scope>NUCLEOTIDE SEQUENCE [LARGE SCALE GENOMIC DNA]</scope>
    <source>
        <strain evidence="6 7">NPDC003040</strain>
    </source>
</reference>
<gene>
    <name evidence="6" type="ORF">ACFYV7_18350</name>
</gene>
<dbReference type="PROSITE" id="PS50893">
    <property type="entry name" value="ABC_TRANSPORTER_2"/>
    <property type="match status" value="1"/>
</dbReference>
<dbReference type="PANTHER" id="PTHR43335">
    <property type="entry name" value="ABC TRANSPORTER, ATP-BINDING PROTEIN"/>
    <property type="match status" value="1"/>
</dbReference>
<keyword evidence="2" id="KW-0813">Transport</keyword>
<keyword evidence="4 6" id="KW-0067">ATP-binding</keyword>
<name>A0ABW6QU41_9NOCA</name>
<dbReference type="EMBL" id="JBIAPI010000004">
    <property type="protein sequence ID" value="MFF3224757.1"/>
    <property type="molecule type" value="Genomic_DNA"/>
</dbReference>
<dbReference type="InterPro" id="IPR017871">
    <property type="entry name" value="ABC_transporter-like_CS"/>
</dbReference>
<dbReference type="Gene3D" id="3.40.50.300">
    <property type="entry name" value="P-loop containing nucleotide triphosphate hydrolases"/>
    <property type="match status" value="1"/>
</dbReference>
<dbReference type="InterPro" id="IPR003439">
    <property type="entry name" value="ABC_transporter-like_ATP-bd"/>
</dbReference>
<dbReference type="Proteomes" id="UP001601948">
    <property type="component" value="Unassembled WGS sequence"/>
</dbReference>
<evidence type="ECO:0000256" key="1">
    <source>
        <dbReference type="ARBA" id="ARBA00005417"/>
    </source>
</evidence>
<dbReference type="SUPFAM" id="SSF52540">
    <property type="entry name" value="P-loop containing nucleoside triphosphate hydrolases"/>
    <property type="match status" value="1"/>
</dbReference>
<evidence type="ECO:0000259" key="5">
    <source>
        <dbReference type="PROSITE" id="PS50893"/>
    </source>
</evidence>
<dbReference type="PROSITE" id="PS00211">
    <property type="entry name" value="ABC_TRANSPORTER_1"/>
    <property type="match status" value="1"/>
</dbReference>
<dbReference type="InterPro" id="IPR027417">
    <property type="entry name" value="P-loop_NTPase"/>
</dbReference>
<dbReference type="RefSeq" id="WP_387718850.1">
    <property type="nucleotide sequence ID" value="NZ_JBIAPI010000004.1"/>
</dbReference>
<keyword evidence="3" id="KW-0547">Nucleotide-binding</keyword>
<keyword evidence="7" id="KW-1185">Reference proteome</keyword>
<sequence length="297" mass="31941">MTITLRKLTKIYRKPTRALCEIDLTVTEGMTGLLGTNGAGKTTLLRILTGTLEPTSGTVTVCGHDMATTAGRTAVKRLLGYLPQELALYPDLTGREFLDYVALLKGIDDKRARRSQIESLLDRVGLDAVGRQRIGRYSGGMKRRLGIAQTLLGDPRLIIVDEPTSGLDPEERIRFRTLLGQLGGDRIVVLSTHILDDVAHSCQNAAVLTEGVLAYHGSTGGLVAMAQGQTHLVRADVEPRGDFTVVNVTSTVEGTEYRVVGPAPPPESRPVPPTLDDGYMALLRASRAAGRCDPTTA</sequence>
<evidence type="ECO:0000256" key="3">
    <source>
        <dbReference type="ARBA" id="ARBA00022741"/>
    </source>
</evidence>
<evidence type="ECO:0000256" key="4">
    <source>
        <dbReference type="ARBA" id="ARBA00022840"/>
    </source>
</evidence>